<reference evidence="1 2" key="1">
    <citation type="journal article" date="2013" name="Genome Announc.">
        <title>Genome sequences for three denitrifying bacterial strains isolated from a uranium- and nitrate-contaminated subsurface environment.</title>
        <authorList>
            <person name="Venkatramanan R."/>
            <person name="Prakash O."/>
            <person name="Woyke T."/>
            <person name="Chain P."/>
            <person name="Goodwin L.A."/>
            <person name="Watson D."/>
            <person name="Brooks S."/>
            <person name="Kostka J.E."/>
            <person name="Green S.J."/>
        </authorList>
    </citation>
    <scope>NUCLEOTIDE SEQUENCE [LARGE SCALE GENOMIC DNA]</scope>
    <source>
        <strain evidence="1 2">1NES1</strain>
    </source>
</reference>
<evidence type="ECO:0000313" key="2">
    <source>
        <dbReference type="Proteomes" id="UP000005952"/>
    </source>
</evidence>
<dbReference type="HOGENOM" id="CLU_2553668_0_0_5"/>
<dbReference type="KEGG" id="hdt:HYPDE_23333"/>
<evidence type="ECO:0000313" key="1">
    <source>
        <dbReference type="EMBL" id="AGK56353.1"/>
    </source>
</evidence>
<proteinExistence type="predicted"/>
<keyword evidence="2" id="KW-1185">Reference proteome</keyword>
<name>N0B0C5_9HYPH</name>
<organism evidence="1 2">
    <name type="scientific">Hyphomicrobium denitrificans 1NES1</name>
    <dbReference type="NCBI Taxonomy" id="670307"/>
    <lineage>
        <taxon>Bacteria</taxon>
        <taxon>Pseudomonadati</taxon>
        <taxon>Pseudomonadota</taxon>
        <taxon>Alphaproteobacteria</taxon>
        <taxon>Hyphomicrobiales</taxon>
        <taxon>Hyphomicrobiaceae</taxon>
        <taxon>Hyphomicrobium</taxon>
    </lineage>
</organism>
<dbReference type="AlphaFoldDB" id="N0B0C5"/>
<dbReference type="EMBL" id="CP005587">
    <property type="protein sequence ID" value="AGK56353.1"/>
    <property type="molecule type" value="Genomic_DNA"/>
</dbReference>
<accession>N0B0C5</accession>
<dbReference type="RefSeq" id="WP_015596391.1">
    <property type="nucleotide sequence ID" value="NC_021172.1"/>
</dbReference>
<sequence length="82" mass="8703">MTANVIVPIEPTVQACSPLDAMIDERSWREALTDGTASTVLTETQFGQAWSIRAVVGLRLVDESNLLTPPGGALRQGFSASS</sequence>
<dbReference type="Proteomes" id="UP000005952">
    <property type="component" value="Chromosome"/>
</dbReference>
<protein>
    <submittedName>
        <fullName evidence="1">Uncharacterized protein</fullName>
    </submittedName>
</protein>
<gene>
    <name evidence="1" type="ORF">HYPDE_23333</name>
</gene>